<sequence>MSPFGFSTRLKSTAKILIVAHRKYHRKKSPSRDSLNRDLAEIKAISRRFLKRLWIENFNGKI</sequence>
<name>A0A147JTM0_HADYE</name>
<reference evidence="1 2" key="1">
    <citation type="journal article" date="2016" name="Nat. Microbiol.">
        <title>Genomic inference of the metabolism of cosmopolitan subsurface Archaea, Hadesarchaea.</title>
        <authorList>
            <person name="Baker B.J."/>
            <person name="Saw J.H."/>
            <person name="Lind A.E."/>
            <person name="Lazar C.S."/>
            <person name="Hinrichs K.-U."/>
            <person name="Teske A.P."/>
            <person name="Ettema T.J."/>
        </authorList>
    </citation>
    <scope>NUCLEOTIDE SEQUENCE [LARGE SCALE GENOMIC DNA]</scope>
</reference>
<organism evidence="1 2">
    <name type="scientific">Hadarchaeum yellowstonense</name>
    <dbReference type="NCBI Taxonomy" id="1776334"/>
    <lineage>
        <taxon>Archaea</taxon>
        <taxon>Methanobacteriati</taxon>
        <taxon>Candidatus Hadarchaeota</taxon>
        <taxon>Candidatus Hadarchaeia</taxon>
        <taxon>Candidatus Hadarchaeales</taxon>
        <taxon>Candidatus Hadarchaeaceae</taxon>
        <taxon>Candidatus Hadarchaeum</taxon>
    </lineage>
</organism>
<dbReference type="Proteomes" id="UP000074294">
    <property type="component" value="Unassembled WGS sequence"/>
</dbReference>
<proteinExistence type="predicted"/>
<evidence type="ECO:0000313" key="1">
    <source>
        <dbReference type="EMBL" id="KUO39855.1"/>
    </source>
</evidence>
<dbReference type="STRING" id="1776334.APZ16_04765"/>
<comment type="caution">
    <text evidence="1">The sequence shown here is derived from an EMBL/GenBank/DDBJ whole genome shotgun (WGS) entry which is preliminary data.</text>
</comment>
<gene>
    <name evidence="1" type="ORF">APZ16_04765</name>
</gene>
<evidence type="ECO:0000313" key="2">
    <source>
        <dbReference type="Proteomes" id="UP000074294"/>
    </source>
</evidence>
<accession>A0A147JTM0</accession>
<protein>
    <submittedName>
        <fullName evidence="1">Uncharacterized protein</fullName>
    </submittedName>
</protein>
<dbReference type="AlphaFoldDB" id="A0A147JTM0"/>
<dbReference type="EMBL" id="LQMQ01000054">
    <property type="protein sequence ID" value="KUO39855.1"/>
    <property type="molecule type" value="Genomic_DNA"/>
</dbReference>